<feature type="region of interest" description="Disordered" evidence="1">
    <location>
        <begin position="387"/>
        <end position="449"/>
    </location>
</feature>
<dbReference type="InterPro" id="IPR001507">
    <property type="entry name" value="ZP_dom"/>
</dbReference>
<feature type="compositionally biased region" description="Basic residues" evidence="1">
    <location>
        <begin position="387"/>
        <end position="396"/>
    </location>
</feature>
<feature type="compositionally biased region" description="Acidic residues" evidence="1">
    <location>
        <begin position="433"/>
        <end position="449"/>
    </location>
</feature>
<proteinExistence type="predicted"/>
<feature type="domain" description="ZP" evidence="3">
    <location>
        <begin position="132"/>
        <end position="389"/>
    </location>
</feature>
<sequence>MLDTFIIIINEPKIAFGHPEMFCVPIGFFVVSLLVVQGNAAPETIIGENGEVYVAPPPQLSRSLQKKFPGSRKLHPALLPRKHQAALVHSIAVSSPTKENKDSVELDRTVEEELFLPEQDLAVPKLLNVDVRCNRNSLDVIMTFDAEFHGVVYSKGHYSDPNCRYLRTNPETGPNQLKFTVFADKCGTRLVDGGKNGEAFVENTVVVQNTAGIQAASDTARALRCRFERDNIARTVSSSLSVDVLDVISVTYSGDSIDSYMDVQLGKGPFHANPVNGPVKIGETLTMVVYIHGDDYDVHVADCIAHDGDVNNAIQLSNHHGCVSKPKVMGPWQRTRETLTTGASAIAWAYMEAFKFPDKLEVFLECNIEICKFQCHDDPNRCLVGRKKSAASRKRRSANDPSSGIPSNSTATLRRLKARVRKQKEIVQPVEAEPPEDPEPDTEEGEELAESAHLMRGIRVVAPEDSIETSTGPVRSSTFVAVPSADRPSVILAPHPQPNQLCVSTSGFLFCASLGVLLLVTLLLTIVGLYLRMRQLDPEVQLMTEAAMAGTMQRRHVIASISARAGQGAPRRKGDF</sequence>
<evidence type="ECO:0000259" key="3">
    <source>
        <dbReference type="PROSITE" id="PS51034"/>
    </source>
</evidence>
<dbReference type="InterPro" id="IPR056953">
    <property type="entry name" value="CUT_N"/>
</dbReference>
<feature type="compositionally biased region" description="Polar residues" evidence="1">
    <location>
        <begin position="399"/>
        <end position="412"/>
    </location>
</feature>
<feature type="transmembrane region" description="Helical" evidence="2">
    <location>
        <begin position="507"/>
        <end position="531"/>
    </location>
</feature>
<evidence type="ECO:0000313" key="4">
    <source>
        <dbReference type="Proteomes" id="UP000694867"/>
    </source>
</evidence>
<dbReference type="AlphaFoldDB" id="A0AAJ7PAG4"/>
<keyword evidence="2" id="KW-0812">Transmembrane</keyword>
<evidence type="ECO:0000256" key="2">
    <source>
        <dbReference type="SAM" id="Phobius"/>
    </source>
</evidence>
<name>A0AAJ7PAG4_9ACAR</name>
<dbReference type="PANTHER" id="PTHR46560">
    <property type="entry name" value="CYPHER, ISOFORM B"/>
    <property type="match status" value="1"/>
</dbReference>
<dbReference type="RefSeq" id="XP_018496324.1">
    <property type="nucleotide sequence ID" value="XM_018640808.1"/>
</dbReference>
<protein>
    <submittedName>
        <fullName evidence="5">Uncharacterized protein LOC100900037</fullName>
    </submittedName>
</protein>
<keyword evidence="2" id="KW-0472">Membrane</keyword>
<evidence type="ECO:0000256" key="1">
    <source>
        <dbReference type="SAM" id="MobiDB-lite"/>
    </source>
</evidence>
<dbReference type="Pfam" id="PF25057">
    <property type="entry name" value="CUT_N"/>
    <property type="match status" value="1"/>
</dbReference>
<dbReference type="PANTHER" id="PTHR46560:SF11">
    <property type="entry name" value="GH09980P"/>
    <property type="match status" value="1"/>
</dbReference>
<evidence type="ECO:0000313" key="5">
    <source>
        <dbReference type="RefSeq" id="XP_018496324.1"/>
    </source>
</evidence>
<dbReference type="PROSITE" id="PS51034">
    <property type="entry name" value="ZP_2"/>
    <property type="match status" value="1"/>
</dbReference>
<accession>A0AAJ7PAG4</accession>
<dbReference type="SMART" id="SM00241">
    <property type="entry name" value="ZP"/>
    <property type="match status" value="1"/>
</dbReference>
<gene>
    <name evidence="5" type="primary">LOC100900037</name>
</gene>
<keyword evidence="2" id="KW-1133">Transmembrane helix</keyword>
<dbReference type="KEGG" id="goe:100900037"/>
<reference evidence="5" key="1">
    <citation type="submission" date="2025-08" db="UniProtKB">
        <authorList>
            <consortium name="RefSeq"/>
        </authorList>
    </citation>
    <scope>IDENTIFICATION</scope>
</reference>
<dbReference type="GeneID" id="100900037"/>
<keyword evidence="4" id="KW-1185">Reference proteome</keyword>
<dbReference type="Proteomes" id="UP000694867">
    <property type="component" value="Unplaced"/>
</dbReference>
<organism evidence="4 5">
    <name type="scientific">Galendromus occidentalis</name>
    <name type="common">western predatory mite</name>
    <dbReference type="NCBI Taxonomy" id="34638"/>
    <lineage>
        <taxon>Eukaryota</taxon>
        <taxon>Metazoa</taxon>
        <taxon>Ecdysozoa</taxon>
        <taxon>Arthropoda</taxon>
        <taxon>Chelicerata</taxon>
        <taxon>Arachnida</taxon>
        <taxon>Acari</taxon>
        <taxon>Parasitiformes</taxon>
        <taxon>Mesostigmata</taxon>
        <taxon>Gamasina</taxon>
        <taxon>Phytoseioidea</taxon>
        <taxon>Phytoseiidae</taxon>
        <taxon>Typhlodrominae</taxon>
        <taxon>Galendromus</taxon>
    </lineage>
</organism>